<evidence type="ECO:0000313" key="3">
    <source>
        <dbReference type="Proteomes" id="UP000433223"/>
    </source>
</evidence>
<accession>A0A6G8I2M0</accession>
<dbReference type="EMBL" id="CP046919">
    <property type="protein sequence ID" value="QIM47345.1"/>
    <property type="molecule type" value="Genomic_DNA"/>
</dbReference>
<evidence type="ECO:0000313" key="4">
    <source>
        <dbReference type="Proteomes" id="UP000503166"/>
    </source>
</evidence>
<dbReference type="EMBL" id="CP046875">
    <property type="protein sequence ID" value="QGZ28390.1"/>
    <property type="molecule type" value="Genomic_DNA"/>
</dbReference>
<sequence>MAELFYDVLASVWISIAGVDSRWGK</sequence>
<evidence type="ECO:0000313" key="2">
    <source>
        <dbReference type="EMBL" id="QIM47345.1"/>
    </source>
</evidence>
<name>A0A6G8I2M0_9STRE</name>
<reference evidence="1 3" key="1">
    <citation type="submission" date="2019-12" db="EMBL/GenBank/DDBJ databases">
        <title>Complete genome sequence of Streptococcus lutetiensis CNU 77-61 isolated from Capra aegagrus hircus.</title>
        <authorList>
            <person name="Park S.Y."/>
            <person name="Kim J.H."/>
            <person name="Seo S.W."/>
        </authorList>
    </citation>
    <scope>NUCLEOTIDE SEQUENCE [LARGE SCALE GENOMIC DNA]</scope>
    <source>
        <strain evidence="1 3">CNU_77-61</strain>
    </source>
</reference>
<dbReference type="AlphaFoldDB" id="A0A6G8I2M0"/>
<reference evidence="2 4" key="2">
    <citation type="submission" date="2019-12" db="EMBL/GenBank/DDBJ databases">
        <title>Complete genome sequence of Streptococcus sp. CNU G2 isolated frome Bos taurus coreanae.</title>
        <authorList>
            <person name="Park S.Y."/>
            <person name="Kim J.H."/>
            <person name="Seo S.W."/>
        </authorList>
    </citation>
    <scope>NUCLEOTIDE SEQUENCE [LARGE SCALE GENOMIC DNA]</scope>
    <source>
        <strain evidence="2 4">CNU G2</strain>
    </source>
</reference>
<organism evidence="2 4">
    <name type="scientific">Streptococcus ruminicola</name>
    <dbReference type="NCBI Taxonomy" id="2686210"/>
    <lineage>
        <taxon>Bacteria</taxon>
        <taxon>Bacillati</taxon>
        <taxon>Bacillota</taxon>
        <taxon>Bacilli</taxon>
        <taxon>Lactobacillales</taxon>
        <taxon>Streptococcaceae</taxon>
        <taxon>Streptococcus</taxon>
    </lineage>
</organism>
<gene>
    <name evidence="1" type="ORF">GP482_08440</name>
    <name evidence="2" type="ORF">GPZ88_04710</name>
</gene>
<protein>
    <submittedName>
        <fullName evidence="2">Uncharacterized protein</fullName>
    </submittedName>
</protein>
<proteinExistence type="predicted"/>
<evidence type="ECO:0000313" key="1">
    <source>
        <dbReference type="EMBL" id="QGZ28390.1"/>
    </source>
</evidence>
<dbReference type="Proteomes" id="UP000503166">
    <property type="component" value="Chromosome"/>
</dbReference>
<keyword evidence="3" id="KW-1185">Reference proteome</keyword>
<dbReference type="Proteomes" id="UP000433223">
    <property type="component" value="Chromosome"/>
</dbReference>
<dbReference type="KEGG" id="srum:GPZ88_04710"/>